<evidence type="ECO:0000313" key="3">
    <source>
        <dbReference type="Proteomes" id="UP001176521"/>
    </source>
</evidence>
<dbReference type="Proteomes" id="UP001176521">
    <property type="component" value="Unassembled WGS sequence"/>
</dbReference>
<protein>
    <submittedName>
        <fullName evidence="2">Uncharacterized protein</fullName>
    </submittedName>
</protein>
<reference evidence="2" key="1">
    <citation type="journal article" date="2023" name="PhytoFront">
        <title>Draft Genome Resources of Seven Strains of Tilletia horrida, Causal Agent of Kernel Smut of Rice.</title>
        <authorList>
            <person name="Khanal S."/>
            <person name="Antony Babu S."/>
            <person name="Zhou X.G."/>
        </authorList>
    </citation>
    <scope>NUCLEOTIDE SEQUENCE</scope>
    <source>
        <strain evidence="2">TX3</strain>
    </source>
</reference>
<dbReference type="AlphaFoldDB" id="A0AAN6GA52"/>
<keyword evidence="3" id="KW-1185">Reference proteome</keyword>
<gene>
    <name evidence="2" type="ORF">OC842_004901</name>
</gene>
<sequence>MPARLQQNGTTTVAAFSRVAPTSGSTSSPPTAHLVAQLLPSPALLQDGHARTQGQEDDDDDDDNALYLSAALWDRIAPPHKQARHRSTTDELRIAVTITPLVSPASTARHTRLRPSTALPTIIAWARPRASTPAATTSDEQQQQQQQLSITYPPSLAQHLPLHAQHASIETFFPPLPLSAVYLAALDA</sequence>
<accession>A0AAN6GA52</accession>
<organism evidence="2 3">
    <name type="scientific">Tilletia horrida</name>
    <dbReference type="NCBI Taxonomy" id="155126"/>
    <lineage>
        <taxon>Eukaryota</taxon>
        <taxon>Fungi</taxon>
        <taxon>Dikarya</taxon>
        <taxon>Basidiomycota</taxon>
        <taxon>Ustilaginomycotina</taxon>
        <taxon>Exobasidiomycetes</taxon>
        <taxon>Tilletiales</taxon>
        <taxon>Tilletiaceae</taxon>
        <taxon>Tilletia</taxon>
    </lineage>
</organism>
<dbReference type="EMBL" id="JAPDMQ010000315">
    <property type="protein sequence ID" value="KAK0527327.1"/>
    <property type="molecule type" value="Genomic_DNA"/>
</dbReference>
<comment type="caution">
    <text evidence="2">The sequence shown here is derived from an EMBL/GenBank/DDBJ whole genome shotgun (WGS) entry which is preliminary data.</text>
</comment>
<evidence type="ECO:0000256" key="1">
    <source>
        <dbReference type="SAM" id="MobiDB-lite"/>
    </source>
</evidence>
<name>A0AAN6GA52_9BASI</name>
<feature type="compositionally biased region" description="Polar residues" evidence="1">
    <location>
        <begin position="1"/>
        <end position="14"/>
    </location>
</feature>
<evidence type="ECO:0000313" key="2">
    <source>
        <dbReference type="EMBL" id="KAK0527327.1"/>
    </source>
</evidence>
<feature type="region of interest" description="Disordered" evidence="1">
    <location>
        <begin position="1"/>
        <end position="32"/>
    </location>
</feature>
<proteinExistence type="predicted"/>
<feature type="non-terminal residue" evidence="2">
    <location>
        <position position="188"/>
    </location>
</feature>
<feature type="compositionally biased region" description="Low complexity" evidence="1">
    <location>
        <begin position="21"/>
        <end position="31"/>
    </location>
</feature>